<name>A0A3P8B4S2_9TREM</name>
<evidence type="ECO:0000313" key="2">
    <source>
        <dbReference type="Proteomes" id="UP000277204"/>
    </source>
</evidence>
<proteinExistence type="predicted"/>
<gene>
    <name evidence="1" type="ORF">SMRZ_LOCUS13246</name>
</gene>
<dbReference type="Proteomes" id="UP000277204">
    <property type="component" value="Unassembled WGS sequence"/>
</dbReference>
<protein>
    <submittedName>
        <fullName evidence="1">Uncharacterized protein</fullName>
    </submittedName>
</protein>
<dbReference type="EMBL" id="UZAI01009449">
    <property type="protein sequence ID" value="VDP04658.1"/>
    <property type="molecule type" value="Genomic_DNA"/>
</dbReference>
<accession>A0A3P8B4S2</accession>
<evidence type="ECO:0000313" key="1">
    <source>
        <dbReference type="EMBL" id="VDP04658.1"/>
    </source>
</evidence>
<reference evidence="1 2" key="1">
    <citation type="submission" date="2018-11" db="EMBL/GenBank/DDBJ databases">
        <authorList>
            <consortium name="Pathogen Informatics"/>
        </authorList>
    </citation>
    <scope>NUCLEOTIDE SEQUENCE [LARGE SCALE GENOMIC DNA]</scope>
    <source>
        <strain evidence="1 2">Zambia</strain>
    </source>
</reference>
<dbReference type="AlphaFoldDB" id="A0A3P8B4S2"/>
<sequence length="79" mass="9108">MVQIPISFLVNKIFKYLFCNLIAQSVICQQNNFRLSVKLVSGNKADNTNHIVTNEEMKTKKHSRKCKLNLIIPSQNLMD</sequence>
<organism evidence="1 2">
    <name type="scientific">Schistosoma margrebowiei</name>
    <dbReference type="NCBI Taxonomy" id="48269"/>
    <lineage>
        <taxon>Eukaryota</taxon>
        <taxon>Metazoa</taxon>
        <taxon>Spiralia</taxon>
        <taxon>Lophotrochozoa</taxon>
        <taxon>Platyhelminthes</taxon>
        <taxon>Trematoda</taxon>
        <taxon>Digenea</taxon>
        <taxon>Strigeidida</taxon>
        <taxon>Schistosomatoidea</taxon>
        <taxon>Schistosomatidae</taxon>
        <taxon>Schistosoma</taxon>
    </lineage>
</organism>
<keyword evidence="2" id="KW-1185">Reference proteome</keyword>